<dbReference type="AlphaFoldDB" id="X1TYW6"/>
<dbReference type="PANTHER" id="PTHR39661:SF1">
    <property type="entry name" value="UPF0310 PROTEIN MJECL36"/>
    <property type="match status" value="1"/>
</dbReference>
<evidence type="ECO:0000259" key="1">
    <source>
        <dbReference type="Pfam" id="PF01878"/>
    </source>
</evidence>
<reference evidence="2" key="1">
    <citation type="journal article" date="2014" name="Front. Microbiol.">
        <title>High frequency of phylogenetically diverse reductive dehalogenase-homologous genes in deep subseafloor sedimentary metagenomes.</title>
        <authorList>
            <person name="Kawai M."/>
            <person name="Futagami T."/>
            <person name="Toyoda A."/>
            <person name="Takaki Y."/>
            <person name="Nishi S."/>
            <person name="Hori S."/>
            <person name="Arai W."/>
            <person name="Tsubouchi T."/>
            <person name="Morono Y."/>
            <person name="Uchiyama I."/>
            <person name="Ito T."/>
            <person name="Fujiyama A."/>
            <person name="Inagaki F."/>
            <person name="Takami H."/>
        </authorList>
    </citation>
    <scope>NUCLEOTIDE SEQUENCE</scope>
    <source>
        <strain evidence="2">Expedition CK06-06</strain>
    </source>
</reference>
<dbReference type="Pfam" id="PF01878">
    <property type="entry name" value="EVE"/>
    <property type="match status" value="1"/>
</dbReference>
<evidence type="ECO:0000313" key="2">
    <source>
        <dbReference type="EMBL" id="GAI85254.1"/>
    </source>
</evidence>
<organism evidence="2">
    <name type="scientific">marine sediment metagenome</name>
    <dbReference type="NCBI Taxonomy" id="412755"/>
    <lineage>
        <taxon>unclassified sequences</taxon>
        <taxon>metagenomes</taxon>
        <taxon>ecological metagenomes</taxon>
    </lineage>
</organism>
<sequence length="291" mass="34064">MLKMRNFWIVPGSEDNWKLALISKGTWGIEETKYKKVFWLAIAPNDMILFYVTRQVKGVIGYGTIRSKFYQDVPVWDEEKREGHVKWPLRFEFDIDFLLPENRWQDEKIPVRGGGDFRQPLILKEWEEIQPIIKALNPNVSTELLRDISLPTPFRETKEISPTHNEIKKLLMEIGKFQGYIADTEFCMEKERLDAVWRRLPESVPTYVFEVQVGGDLYHALGKLKHAHDIWNSRIFLVASAEDLSAVNKLLSGTFHEIKSILRFIEIEKILSLHQSKQNIYHLETDLGLIP</sequence>
<dbReference type="Gene3D" id="3.10.590.10">
    <property type="entry name" value="ph1033 like domains"/>
    <property type="match status" value="1"/>
</dbReference>
<comment type="caution">
    <text evidence="2">The sequence shown here is derived from an EMBL/GenBank/DDBJ whole genome shotgun (WGS) entry which is preliminary data.</text>
</comment>
<name>X1TYW6_9ZZZZ</name>
<dbReference type="SUPFAM" id="SSF88697">
    <property type="entry name" value="PUA domain-like"/>
    <property type="match status" value="1"/>
</dbReference>
<accession>X1TYW6</accession>
<dbReference type="EMBL" id="BARW01007163">
    <property type="protein sequence ID" value="GAI85254.1"/>
    <property type="molecule type" value="Genomic_DNA"/>
</dbReference>
<dbReference type="PANTHER" id="PTHR39661">
    <property type="entry name" value="UPF0310 PROTEIN MJECL36"/>
    <property type="match status" value="1"/>
</dbReference>
<dbReference type="InterPro" id="IPR015947">
    <property type="entry name" value="PUA-like_sf"/>
</dbReference>
<dbReference type="InterPro" id="IPR002740">
    <property type="entry name" value="EVE_domain"/>
</dbReference>
<proteinExistence type="predicted"/>
<gene>
    <name evidence="2" type="ORF">S12H4_14971</name>
</gene>
<protein>
    <recommendedName>
        <fullName evidence="1">EVE domain-containing protein</fullName>
    </recommendedName>
</protein>
<feature type="domain" description="EVE" evidence="1">
    <location>
        <begin position="6"/>
        <end position="79"/>
    </location>
</feature>